<dbReference type="Proteomes" id="UP000549394">
    <property type="component" value="Unassembled WGS sequence"/>
</dbReference>
<dbReference type="InterPro" id="IPR047128">
    <property type="entry name" value="PhyH"/>
</dbReference>
<dbReference type="InterPro" id="IPR008775">
    <property type="entry name" value="Phytyl_CoA_dOase-like"/>
</dbReference>
<dbReference type="GO" id="GO:0005777">
    <property type="term" value="C:peroxisome"/>
    <property type="evidence" value="ECO:0007669"/>
    <property type="project" value="UniProtKB-ARBA"/>
</dbReference>
<comment type="similarity">
    <text evidence="4">Belongs to the PhyH family.</text>
</comment>
<evidence type="ECO:0000256" key="11">
    <source>
        <dbReference type="ARBA" id="ARBA00034921"/>
    </source>
</evidence>
<organism evidence="13 14">
    <name type="scientific">Dimorphilus gyrociliatus</name>
    <dbReference type="NCBI Taxonomy" id="2664684"/>
    <lineage>
        <taxon>Eukaryota</taxon>
        <taxon>Metazoa</taxon>
        <taxon>Spiralia</taxon>
        <taxon>Lophotrochozoa</taxon>
        <taxon>Annelida</taxon>
        <taxon>Polychaeta</taxon>
        <taxon>Polychaeta incertae sedis</taxon>
        <taxon>Dinophilidae</taxon>
        <taxon>Dimorphilus</taxon>
    </lineage>
</organism>
<evidence type="ECO:0000256" key="3">
    <source>
        <dbReference type="ARBA" id="ARBA00004872"/>
    </source>
</evidence>
<evidence type="ECO:0000313" key="14">
    <source>
        <dbReference type="Proteomes" id="UP000549394"/>
    </source>
</evidence>
<sequence length="327" mass="37604">MAERLYHIQRHISPNNCSNLSSNKSQKGQYNYTLDSGSALTTEQRNFYEKNGYLVIRKLVPLEKIKKFTNRFEEIIQDKEIKIPGLMVMRDIAVAKRFDIPAHKAVNKLQDFQEDPTLFEYCSLPEILHYLPSFVGNNIMAMHTMLINKPPDPGTDTSRHPMHQDLHYFPFRPANKIVCSWTAMQTVDRNNGCLAVIPGSHTTELLKHTYPNWRAGVNKMYHGVEDFDPKMPRDFLEMEAGDTVFFHPLLVHGSGANKTNGFRKAISCHYASSSCEYIEVDGTLQENIAKEVLDLAEKRIGGKLTGIKYHDIWRYRSRLVKGERDNL</sequence>
<evidence type="ECO:0000256" key="5">
    <source>
        <dbReference type="ARBA" id="ARBA00022723"/>
    </source>
</evidence>
<evidence type="ECO:0000256" key="1">
    <source>
        <dbReference type="ARBA" id="ARBA00001961"/>
    </source>
</evidence>
<dbReference type="AlphaFoldDB" id="A0A7I8VQE7"/>
<keyword evidence="5" id="KW-0479">Metal-binding</keyword>
<dbReference type="GO" id="GO:0001561">
    <property type="term" value="P:fatty acid alpha-oxidation"/>
    <property type="evidence" value="ECO:0007669"/>
    <property type="project" value="InterPro"/>
</dbReference>
<protein>
    <recommendedName>
        <fullName evidence="10">phytanoyl-CoA dioxygenase</fullName>
        <ecNumber evidence="10">1.14.11.18</ecNumber>
    </recommendedName>
    <alternativeName>
        <fullName evidence="11">Phytanic acid oxidase</fullName>
    </alternativeName>
    <alternativeName>
        <fullName evidence="12">Phytanoyl-CoA alpha-hydroxylase</fullName>
    </alternativeName>
</protein>
<dbReference type="GO" id="GO:0048244">
    <property type="term" value="F:phytanoyl-CoA dioxygenase activity"/>
    <property type="evidence" value="ECO:0007669"/>
    <property type="project" value="UniProtKB-EC"/>
</dbReference>
<evidence type="ECO:0000256" key="12">
    <source>
        <dbReference type="ARBA" id="ARBA00034924"/>
    </source>
</evidence>
<dbReference type="PANTHER" id="PTHR21308:SF1">
    <property type="entry name" value="PHYTANOYL-COA DIOXYGENASE, PEROXISOMAL"/>
    <property type="match status" value="1"/>
</dbReference>
<keyword evidence="9" id="KW-0408">Iron</keyword>
<dbReference type="EMBL" id="CAJFCJ010000009">
    <property type="protein sequence ID" value="CAD5118455.1"/>
    <property type="molecule type" value="Genomic_DNA"/>
</dbReference>
<dbReference type="FunFam" id="2.60.120.620:FF:000012">
    <property type="entry name" value="Phytanoyl-CoA dioxygenase, peroxisomal"/>
    <property type="match status" value="1"/>
</dbReference>
<comment type="cofactor">
    <cofactor evidence="2">
        <name>Fe cation</name>
        <dbReference type="ChEBI" id="CHEBI:24875"/>
    </cofactor>
</comment>
<accession>A0A7I8VQE7</accession>
<dbReference type="OrthoDB" id="2328924at2759"/>
<keyword evidence="6" id="KW-0847">Vitamin C</keyword>
<dbReference type="EC" id="1.14.11.18" evidence="10"/>
<name>A0A7I8VQE7_9ANNE</name>
<dbReference type="Gene3D" id="2.60.120.620">
    <property type="entry name" value="q2cbj1_9rhob like domain"/>
    <property type="match status" value="1"/>
</dbReference>
<gene>
    <name evidence="13" type="ORF">DGYR_LOCUS6829</name>
</gene>
<evidence type="ECO:0000256" key="10">
    <source>
        <dbReference type="ARBA" id="ARBA00034809"/>
    </source>
</evidence>
<reference evidence="13 14" key="1">
    <citation type="submission" date="2020-08" db="EMBL/GenBank/DDBJ databases">
        <authorList>
            <person name="Hejnol A."/>
        </authorList>
    </citation>
    <scope>NUCLEOTIDE SEQUENCE [LARGE SCALE GENOMIC DNA]</scope>
</reference>
<evidence type="ECO:0000256" key="4">
    <source>
        <dbReference type="ARBA" id="ARBA00005830"/>
    </source>
</evidence>
<proteinExistence type="inferred from homology"/>
<evidence type="ECO:0000256" key="9">
    <source>
        <dbReference type="ARBA" id="ARBA00023004"/>
    </source>
</evidence>
<keyword evidence="7" id="KW-0223">Dioxygenase</keyword>
<comment type="pathway">
    <text evidence="3">Lipid metabolism; fatty acid metabolism.</text>
</comment>
<evidence type="ECO:0000256" key="6">
    <source>
        <dbReference type="ARBA" id="ARBA00022896"/>
    </source>
</evidence>
<evidence type="ECO:0000313" key="13">
    <source>
        <dbReference type="EMBL" id="CAD5118455.1"/>
    </source>
</evidence>
<comment type="caution">
    <text evidence="13">The sequence shown here is derived from an EMBL/GenBank/DDBJ whole genome shotgun (WGS) entry which is preliminary data.</text>
</comment>
<comment type="cofactor">
    <cofactor evidence="1">
        <name>L-ascorbate</name>
        <dbReference type="ChEBI" id="CHEBI:38290"/>
    </cofactor>
</comment>
<keyword evidence="8" id="KW-0560">Oxidoreductase</keyword>
<evidence type="ECO:0000256" key="2">
    <source>
        <dbReference type="ARBA" id="ARBA00001962"/>
    </source>
</evidence>
<dbReference type="GO" id="GO:0031418">
    <property type="term" value="F:L-ascorbic acid binding"/>
    <property type="evidence" value="ECO:0007669"/>
    <property type="project" value="UniProtKB-KW"/>
</dbReference>
<evidence type="ECO:0000256" key="8">
    <source>
        <dbReference type="ARBA" id="ARBA00023002"/>
    </source>
</evidence>
<dbReference type="SUPFAM" id="SSF51197">
    <property type="entry name" value="Clavaminate synthase-like"/>
    <property type="match status" value="1"/>
</dbReference>
<dbReference type="Pfam" id="PF05721">
    <property type="entry name" value="PhyH"/>
    <property type="match status" value="1"/>
</dbReference>
<dbReference type="PANTHER" id="PTHR21308">
    <property type="entry name" value="PHYTANOYL-COA ALPHA-HYDROXYLASE"/>
    <property type="match status" value="1"/>
</dbReference>
<evidence type="ECO:0000256" key="7">
    <source>
        <dbReference type="ARBA" id="ARBA00022964"/>
    </source>
</evidence>
<dbReference type="GO" id="GO:0046872">
    <property type="term" value="F:metal ion binding"/>
    <property type="evidence" value="ECO:0007669"/>
    <property type="project" value="UniProtKB-KW"/>
</dbReference>
<keyword evidence="14" id="KW-1185">Reference proteome</keyword>